<keyword evidence="1" id="KW-0343">GTPase activation</keyword>
<dbReference type="InterPro" id="IPR008936">
    <property type="entry name" value="Rho_GTPase_activation_prot"/>
</dbReference>
<feature type="domain" description="PDZ" evidence="4">
    <location>
        <begin position="115"/>
        <end position="224"/>
    </location>
</feature>
<feature type="compositionally biased region" description="Low complexity" evidence="2">
    <location>
        <begin position="1350"/>
        <end position="1360"/>
    </location>
</feature>
<dbReference type="PANTHER" id="PTHR23175">
    <property type="entry name" value="PDZ DOMAIN-CONTAINING PROTEIN"/>
    <property type="match status" value="1"/>
</dbReference>
<feature type="compositionally biased region" description="Polar residues" evidence="2">
    <location>
        <begin position="1693"/>
        <end position="1705"/>
    </location>
</feature>
<feature type="compositionally biased region" description="Acidic residues" evidence="2">
    <location>
        <begin position="1530"/>
        <end position="1544"/>
    </location>
</feature>
<feature type="compositionally biased region" description="Basic residues" evidence="2">
    <location>
        <begin position="1761"/>
        <end position="1771"/>
    </location>
</feature>
<feature type="region of interest" description="Disordered" evidence="2">
    <location>
        <begin position="59"/>
        <end position="108"/>
    </location>
</feature>
<feature type="region of interest" description="Disordered" evidence="2">
    <location>
        <begin position="1517"/>
        <end position="1736"/>
    </location>
</feature>
<feature type="domain" description="Rho-GAP" evidence="5">
    <location>
        <begin position="1114"/>
        <end position="1305"/>
    </location>
</feature>
<dbReference type="CDD" id="cd06756">
    <property type="entry name" value="PDZ_ARHGAP21_23-like"/>
    <property type="match status" value="1"/>
</dbReference>
<evidence type="ECO:0000256" key="1">
    <source>
        <dbReference type="ARBA" id="ARBA00022468"/>
    </source>
</evidence>
<gene>
    <name evidence="7" type="primary">arhgap23a</name>
</gene>
<keyword evidence="6" id="KW-1185">Reference proteome</keyword>
<evidence type="ECO:0000259" key="4">
    <source>
        <dbReference type="PROSITE" id="PS50106"/>
    </source>
</evidence>
<dbReference type="RefSeq" id="XP_029294570.1">
    <property type="nucleotide sequence ID" value="XM_029438710.1"/>
</dbReference>
<dbReference type="CDD" id="cd01253">
    <property type="entry name" value="PH_ARHGAP21-like"/>
    <property type="match status" value="1"/>
</dbReference>
<dbReference type="Pfam" id="PF17820">
    <property type="entry name" value="PDZ_6"/>
    <property type="match status" value="1"/>
</dbReference>
<evidence type="ECO:0000313" key="6">
    <source>
        <dbReference type="Proteomes" id="UP000504630"/>
    </source>
</evidence>
<feature type="compositionally biased region" description="Basic and acidic residues" evidence="2">
    <location>
        <begin position="432"/>
        <end position="442"/>
    </location>
</feature>
<proteinExistence type="predicted"/>
<evidence type="ECO:0000313" key="7">
    <source>
        <dbReference type="RefSeq" id="XP_029294570.1"/>
    </source>
</evidence>
<feature type="region of interest" description="Disordered" evidence="2">
    <location>
        <begin position="1381"/>
        <end position="1457"/>
    </location>
</feature>
<dbReference type="OrthoDB" id="6281275at2759"/>
<dbReference type="PROSITE" id="PS50003">
    <property type="entry name" value="PH_DOMAIN"/>
    <property type="match status" value="1"/>
</dbReference>
<dbReference type="GO" id="GO:0005096">
    <property type="term" value="F:GTPase activator activity"/>
    <property type="evidence" value="ECO:0007669"/>
    <property type="project" value="UniProtKB-KW"/>
</dbReference>
<dbReference type="InterPro" id="IPR001478">
    <property type="entry name" value="PDZ"/>
</dbReference>
<dbReference type="Pfam" id="PF00620">
    <property type="entry name" value="RhoGAP"/>
    <property type="match status" value="1"/>
</dbReference>
<feature type="region of interest" description="Disordered" evidence="2">
    <location>
        <begin position="629"/>
        <end position="691"/>
    </location>
</feature>
<organism evidence="6 7">
    <name type="scientific">Cottoperca gobio</name>
    <name type="common">Frogmouth</name>
    <name type="synonym">Aphritis gobio</name>
    <dbReference type="NCBI Taxonomy" id="56716"/>
    <lineage>
        <taxon>Eukaryota</taxon>
        <taxon>Metazoa</taxon>
        <taxon>Chordata</taxon>
        <taxon>Craniata</taxon>
        <taxon>Vertebrata</taxon>
        <taxon>Euteleostomi</taxon>
        <taxon>Actinopterygii</taxon>
        <taxon>Neopterygii</taxon>
        <taxon>Teleostei</taxon>
        <taxon>Neoteleostei</taxon>
        <taxon>Acanthomorphata</taxon>
        <taxon>Eupercaria</taxon>
        <taxon>Perciformes</taxon>
        <taxon>Notothenioidei</taxon>
        <taxon>Bovichtidae</taxon>
        <taxon>Cottoperca</taxon>
    </lineage>
</organism>
<reference evidence="7" key="1">
    <citation type="submission" date="2025-08" db="UniProtKB">
        <authorList>
            <consortium name="RefSeq"/>
        </authorList>
    </citation>
    <scope>IDENTIFICATION</scope>
</reference>
<dbReference type="Gene3D" id="2.30.42.10">
    <property type="match status" value="1"/>
</dbReference>
<feature type="compositionally biased region" description="Basic and acidic residues" evidence="2">
    <location>
        <begin position="672"/>
        <end position="688"/>
    </location>
</feature>
<dbReference type="InterPro" id="IPR036034">
    <property type="entry name" value="PDZ_sf"/>
</dbReference>
<protein>
    <submittedName>
        <fullName evidence="7">Rho GTPase-activating protein 23 isoform X1</fullName>
    </submittedName>
</protein>
<dbReference type="PANTHER" id="PTHR23175:SF5">
    <property type="entry name" value="RHO GTPASE-ACTIVATING PROTEIN 23"/>
    <property type="match status" value="1"/>
</dbReference>
<feature type="region of interest" description="Disordered" evidence="2">
    <location>
        <begin position="561"/>
        <end position="613"/>
    </location>
</feature>
<feature type="region of interest" description="Disordered" evidence="2">
    <location>
        <begin position="259"/>
        <end position="455"/>
    </location>
</feature>
<feature type="compositionally biased region" description="Acidic residues" evidence="2">
    <location>
        <begin position="1431"/>
        <end position="1448"/>
    </location>
</feature>
<dbReference type="SMART" id="SM00228">
    <property type="entry name" value="PDZ"/>
    <property type="match status" value="1"/>
</dbReference>
<feature type="compositionally biased region" description="Low complexity" evidence="2">
    <location>
        <begin position="653"/>
        <end position="670"/>
    </location>
</feature>
<dbReference type="GO" id="GO:0007165">
    <property type="term" value="P:signal transduction"/>
    <property type="evidence" value="ECO:0007669"/>
    <property type="project" value="InterPro"/>
</dbReference>
<feature type="compositionally biased region" description="Basic and acidic residues" evidence="2">
    <location>
        <begin position="1081"/>
        <end position="1090"/>
    </location>
</feature>
<feature type="region of interest" description="Disordered" evidence="2">
    <location>
        <begin position="1751"/>
        <end position="1831"/>
    </location>
</feature>
<dbReference type="InterPro" id="IPR000198">
    <property type="entry name" value="RhoGAP_dom"/>
</dbReference>
<feature type="region of interest" description="Disordered" evidence="2">
    <location>
        <begin position="526"/>
        <end position="548"/>
    </location>
</feature>
<dbReference type="Gene3D" id="2.30.29.30">
    <property type="entry name" value="Pleckstrin-homology domain (PH domain)/Phosphotyrosine-binding domain (PTB)"/>
    <property type="match status" value="1"/>
</dbReference>
<evidence type="ECO:0000259" key="5">
    <source>
        <dbReference type="PROSITE" id="PS50238"/>
    </source>
</evidence>
<dbReference type="InParanoid" id="A0A6J2QAY9"/>
<feature type="region of interest" description="Disordered" evidence="2">
    <location>
        <begin position="726"/>
        <end position="763"/>
    </location>
</feature>
<feature type="compositionally biased region" description="Polar residues" evidence="2">
    <location>
        <begin position="337"/>
        <end position="347"/>
    </location>
</feature>
<dbReference type="InterPro" id="IPR011993">
    <property type="entry name" value="PH-like_dom_sf"/>
</dbReference>
<dbReference type="Proteomes" id="UP000504630">
    <property type="component" value="Chromosome 8"/>
</dbReference>
<dbReference type="SMART" id="SM00324">
    <property type="entry name" value="RhoGAP"/>
    <property type="match status" value="1"/>
</dbReference>
<dbReference type="CTD" id="100006233"/>
<name>A0A6J2QAY9_COTGO</name>
<dbReference type="PROSITE" id="PS50106">
    <property type="entry name" value="PDZ"/>
    <property type="match status" value="1"/>
</dbReference>
<dbReference type="SUPFAM" id="SSF50729">
    <property type="entry name" value="PH domain-like"/>
    <property type="match status" value="1"/>
</dbReference>
<feature type="compositionally biased region" description="Low complexity" evidence="2">
    <location>
        <begin position="1613"/>
        <end position="1627"/>
    </location>
</feature>
<feature type="compositionally biased region" description="Basic residues" evidence="2">
    <location>
        <begin position="565"/>
        <end position="575"/>
    </location>
</feature>
<dbReference type="InterPro" id="IPR041489">
    <property type="entry name" value="PDZ_6"/>
</dbReference>
<feature type="compositionally biased region" description="Low complexity" evidence="2">
    <location>
        <begin position="374"/>
        <end position="388"/>
    </location>
</feature>
<dbReference type="SMART" id="SM00233">
    <property type="entry name" value="PH"/>
    <property type="match status" value="1"/>
</dbReference>
<feature type="region of interest" description="Disordered" evidence="2">
    <location>
        <begin position="1340"/>
        <end position="1363"/>
    </location>
</feature>
<sequence length="1831" mass="201288">MWAVRDVDLRKLHASMPAAMLPCPAPVGSDWSFQNPVGVDCSSPEPRCIWLAVLRSTTGSVPPPAMPTGHSQSSRQPRGKGRRDGLSSAGDNPRPPMATRPGREGVGVGWKGPRTLVLHKNSQGFGFTLRHFIVYPPESALHTNLKDEENGNGKGYQKGRLEPMDTIFVKSVREKGPAHQAGLCTGDRLVKVNGESVLGKTYSQVIALIQNSETVLELSIMPKDEDVLQLVSAYSQDAYLTGNEPYSGGAEYLPPPPPLCYPHTKATPPAGAPLSGSMGQNQLDNWSRWPGSSSPSSPLDNRSAVGSPASWQEGRAGEPGGVGHSSPAHRTEEIQYGMTSQQPQGQTRGRSYSSSSSSGPLSSPLQVHYPNHHAASSSQASPRKSSSAWTSSPPPQLSHGRTERCQQALSDWYHNQVPERPGRSMQTRHRSYSQDRLSDSRRQQQRTGGWPHSASQDTLMLLQQSGPGPHGEPYWSYADWEGGPGPGHPATNYTRTRSENLLAQYDRHGRSLEMLDRPAAGLVSPRFERPTWLQQAPQPPPRTDTYTRQVSHFSTAQAPLMSRHTPSHSKHHPHTHPQPQPQPQPQQAAPQSRRLPTGQSMDDQPVGYRSYSPSFYRKTGRIMQQAHSFRDPSYSGPHMNWNPTPKTSPPEGTTAPLPASAASPLASATPESQDRAYRPTNHERERGSVEAQVEVAQIQEVVLRQKPPTGRRNAHGMRHPHYALPMDGLEPSLFSPDPQDPAPGSKGDVAPRKPNGNLAPLPIEDDSLASIPFIDEPTSPGADLRARHVPASSVVSSGMNSAPAVVTSPASPTFTFPLTRLFSHDCSSIKSGRRSSYVLAITTERSKSCDEGLNTFREEGRVFSRLPKRVKSFFTDGSLDNLGTAEEVRSKRHSTSELGNITYSDVRREGWLHFKQILTEKGKKVGSGMRPWKRVYSVFRSHSLFLYKDKREAVLRGATIGGAAEDEQPISIRGCLVDIAYSETKRKHAVRLTTQDFCEYLLQAEDREDMLDWIKVIRENSKTDSEELGFSRQALINKKLNDYRKQSPTGSKPDSSPRMPRMKPPFLLTKAENAAGAPRSPKPDGKEDSGPPKSPWGINIMKKTKKSGPKAFGVRLEDCQPGVNNKFIPLIVEICCGLVEEMGLEYTGIYRVPGNNAMVSMLQDQLNKGVEINPAEEKWQDLNVVSSLLKSFFRKLPEPLFTNDKYNDFIDANRMDSASERLKTMNKLIRDLPDYYYDTLKFLVVHLKTVADNSDKNKMEPRNLALVFGPTLVRTSEDNMKDMVTHMPDRYKIVETLIQHCNWFFAEEQDKDEKTPVETQDVQPAPNIDHLLSNIGRTGLLGEASDSTNSDSAKSKGSWGSKKDLTPKDFLTLSIMSAVTGRKRRKRDNARRVGSSTDDDSEHEPIKAGHLGAEEEEAGSPVGDTAPRAEGEEDDDEEEDEEEDEEVVESGVKEEVEEQVVAVIPSRPCCKGEEEAGGRQAAMLLHEEEVRAEVKGPPWRAPEDARSIVSGYSTLSTLGRSLGSEGRGDDADDEHSELVSETDNESGFASRSLTQERPDKHPTQPVNTQAAPRSFLYTHYKAPALSPTNLLAPPTALTHTPDSAERSEGGARSTTPSSSSFSSSSTTHRLHSRPSFNSHKLIQCDTLARKKMKSEKGKARSLDLLELSGATAEGDIAGSGSDGGSRVRRETSRTNPSSGSSQESIRLTRPKPSLPPSEAASFTPTGPAGRSLADQVRARLLGSADDLRSVGLRKPLSPETRRKRRAWRRHTVVASPTEVSEKRPPLTVSEFPLSPVNQNQVKTQGLPRDADGLDQGPATRQAPTSRFHQYL</sequence>
<dbReference type="SUPFAM" id="SSF48350">
    <property type="entry name" value="GTPase activation domain, GAP"/>
    <property type="match status" value="1"/>
</dbReference>
<evidence type="ECO:0000256" key="2">
    <source>
        <dbReference type="SAM" id="MobiDB-lite"/>
    </source>
</evidence>
<evidence type="ECO:0000259" key="3">
    <source>
        <dbReference type="PROSITE" id="PS50003"/>
    </source>
</evidence>
<dbReference type="KEGG" id="cgob:115012861"/>
<feature type="compositionally biased region" description="Low complexity" evidence="2">
    <location>
        <begin position="348"/>
        <end position="365"/>
    </location>
</feature>
<dbReference type="Gene3D" id="1.10.555.10">
    <property type="entry name" value="Rho GTPase activation protein"/>
    <property type="match status" value="1"/>
</dbReference>
<dbReference type="FunFam" id="1.10.555.10:FF:000014">
    <property type="entry name" value="Rho GTPase activating protein 21"/>
    <property type="match status" value="1"/>
</dbReference>
<dbReference type="GeneID" id="115012861"/>
<dbReference type="CDD" id="cd04395">
    <property type="entry name" value="RhoGAP_ARHGAP21"/>
    <property type="match status" value="1"/>
</dbReference>
<feature type="compositionally biased region" description="Polar residues" evidence="2">
    <location>
        <begin position="1821"/>
        <end position="1831"/>
    </location>
</feature>
<dbReference type="FunFam" id="2.30.42.10:FF:000066">
    <property type="entry name" value="Rho GTPase activating protein 21"/>
    <property type="match status" value="1"/>
</dbReference>
<feature type="compositionally biased region" description="Basic and acidic residues" evidence="2">
    <location>
        <begin position="1654"/>
        <end position="1663"/>
    </location>
</feature>
<dbReference type="PROSITE" id="PS50238">
    <property type="entry name" value="RHOGAP"/>
    <property type="match status" value="1"/>
</dbReference>
<dbReference type="InterPro" id="IPR001849">
    <property type="entry name" value="PH_domain"/>
</dbReference>
<accession>A0A6J2QAY9</accession>
<feature type="region of interest" description="Disordered" evidence="2">
    <location>
        <begin position="1041"/>
        <end position="1102"/>
    </location>
</feature>
<dbReference type="Pfam" id="PF00169">
    <property type="entry name" value="PH"/>
    <property type="match status" value="1"/>
</dbReference>
<feature type="domain" description="PH" evidence="3">
    <location>
        <begin position="905"/>
        <end position="1022"/>
    </location>
</feature>
<dbReference type="SUPFAM" id="SSF50156">
    <property type="entry name" value="PDZ domain-like"/>
    <property type="match status" value="1"/>
</dbReference>